<dbReference type="Proteomes" id="UP000199391">
    <property type="component" value="Unassembled WGS sequence"/>
</dbReference>
<feature type="domain" description="HDOD" evidence="2">
    <location>
        <begin position="16"/>
        <end position="206"/>
    </location>
</feature>
<sequence>MLELIDFAELKAAGLLPSPTPAAQSLMLLCERPDSPSGAVAERVAADPVLLLALRRLAGAAAEDGAASVVAAAGPLVVRQMALGLDLYAGHQRGACAGFDYGRHWSHSFAMACAAQVLAAELPVASASEIFSLALLADVGRLALATARPRSYARLLRDCGERPASQLLRAESVHYGYSHLNMGAALARGWQLGRDYSEAVQCQEAPHMAVERRVRQMARILQTASCVADLFLAGQEQRAAALRALAEMGSRLPLDMRTLLDLVDEANMNWRQWCEALELDTSAAPPTAAADAADAAPAREPQAARESMARA</sequence>
<organism evidence="3 4">
    <name type="scientific">Pseudoduganella namucuonensis</name>
    <dbReference type="NCBI Taxonomy" id="1035707"/>
    <lineage>
        <taxon>Bacteria</taxon>
        <taxon>Pseudomonadati</taxon>
        <taxon>Pseudomonadota</taxon>
        <taxon>Betaproteobacteria</taxon>
        <taxon>Burkholderiales</taxon>
        <taxon>Oxalobacteraceae</taxon>
        <taxon>Telluria group</taxon>
        <taxon>Pseudoduganella</taxon>
    </lineage>
</organism>
<gene>
    <name evidence="3" type="ORF">SAMN05216552_1001271</name>
</gene>
<dbReference type="PANTHER" id="PTHR33525">
    <property type="match status" value="1"/>
</dbReference>
<evidence type="ECO:0000259" key="2">
    <source>
        <dbReference type="PROSITE" id="PS51833"/>
    </source>
</evidence>
<keyword evidence="4" id="KW-1185">Reference proteome</keyword>
<dbReference type="Gene3D" id="1.10.3210.10">
    <property type="entry name" value="Hypothetical protein af1432"/>
    <property type="match status" value="1"/>
</dbReference>
<dbReference type="AlphaFoldDB" id="A0A1I7EZK3"/>
<evidence type="ECO:0000313" key="4">
    <source>
        <dbReference type="Proteomes" id="UP000199391"/>
    </source>
</evidence>
<proteinExistence type="predicted"/>
<dbReference type="PANTHER" id="PTHR33525:SF3">
    <property type="entry name" value="RIBONUCLEASE Y"/>
    <property type="match status" value="1"/>
</dbReference>
<dbReference type="OrthoDB" id="9813903at2"/>
<dbReference type="STRING" id="1035707.SAMN05216552_1001271"/>
<dbReference type="PROSITE" id="PS51833">
    <property type="entry name" value="HDOD"/>
    <property type="match status" value="1"/>
</dbReference>
<dbReference type="InterPro" id="IPR013976">
    <property type="entry name" value="HDOD"/>
</dbReference>
<evidence type="ECO:0000313" key="3">
    <source>
        <dbReference type="EMBL" id="SFU29360.1"/>
    </source>
</evidence>
<accession>A0A1I7EZK3</accession>
<name>A0A1I7EZK3_9BURK</name>
<protein>
    <submittedName>
        <fullName evidence="3">HD-like signal output (HDOD) domain, no enzymatic activity</fullName>
    </submittedName>
</protein>
<dbReference type="InterPro" id="IPR052340">
    <property type="entry name" value="RNase_Y/CdgJ"/>
</dbReference>
<evidence type="ECO:0000256" key="1">
    <source>
        <dbReference type="SAM" id="MobiDB-lite"/>
    </source>
</evidence>
<dbReference type="SUPFAM" id="SSF109604">
    <property type="entry name" value="HD-domain/PDEase-like"/>
    <property type="match status" value="1"/>
</dbReference>
<feature type="region of interest" description="Disordered" evidence="1">
    <location>
        <begin position="285"/>
        <end position="311"/>
    </location>
</feature>
<dbReference type="EMBL" id="FPBO01000001">
    <property type="protein sequence ID" value="SFU29360.1"/>
    <property type="molecule type" value="Genomic_DNA"/>
</dbReference>
<dbReference type="RefSeq" id="WP_093552679.1">
    <property type="nucleotide sequence ID" value="NZ_FPBO01000001.1"/>
</dbReference>
<reference evidence="4" key="1">
    <citation type="submission" date="2016-10" db="EMBL/GenBank/DDBJ databases">
        <authorList>
            <person name="Varghese N."/>
            <person name="Submissions S."/>
        </authorList>
    </citation>
    <scope>NUCLEOTIDE SEQUENCE [LARGE SCALE GENOMIC DNA]</scope>
    <source>
        <strain evidence="4">CGMCC 1.11014</strain>
    </source>
</reference>
<dbReference type="Pfam" id="PF08668">
    <property type="entry name" value="HDOD"/>
    <property type="match status" value="1"/>
</dbReference>